<dbReference type="Pfam" id="PF14748">
    <property type="entry name" value="P5CR_dimer"/>
    <property type="match status" value="1"/>
</dbReference>
<gene>
    <name evidence="4 9" type="primary">proC</name>
    <name evidence="9" type="ORF">TUM19329_26830</name>
</gene>
<dbReference type="GO" id="GO:0055129">
    <property type="term" value="P:L-proline biosynthetic process"/>
    <property type="evidence" value="ECO:0007669"/>
    <property type="project" value="UniProtKB-UniRule"/>
</dbReference>
<comment type="catalytic activity">
    <reaction evidence="4">
        <text>L-proline + NAD(+) = (S)-1-pyrroline-5-carboxylate + NADH + 2 H(+)</text>
        <dbReference type="Rhea" id="RHEA:14105"/>
        <dbReference type="ChEBI" id="CHEBI:15378"/>
        <dbReference type="ChEBI" id="CHEBI:17388"/>
        <dbReference type="ChEBI" id="CHEBI:57540"/>
        <dbReference type="ChEBI" id="CHEBI:57945"/>
        <dbReference type="ChEBI" id="CHEBI:60039"/>
        <dbReference type="EC" id="1.5.1.2"/>
    </reaction>
</comment>
<keyword evidence="2 4" id="KW-0521">NADP</keyword>
<dbReference type="KEGG" id="lant:TUM19329_26830"/>
<feature type="domain" description="Pyrroline-5-carboxylate reductase dimerisation" evidence="8">
    <location>
        <begin position="155"/>
        <end position="258"/>
    </location>
</feature>
<dbReference type="FunFam" id="1.10.3730.10:FF:000001">
    <property type="entry name" value="Pyrroline-5-carboxylate reductase"/>
    <property type="match status" value="1"/>
</dbReference>
<dbReference type="Gene3D" id="3.40.50.720">
    <property type="entry name" value="NAD(P)-binding Rossmann-like Domain"/>
    <property type="match status" value="1"/>
</dbReference>
<dbReference type="GO" id="GO:0004735">
    <property type="term" value="F:pyrroline-5-carboxylate reductase activity"/>
    <property type="evidence" value="ECO:0007669"/>
    <property type="project" value="UniProtKB-UniRule"/>
</dbReference>
<dbReference type="PANTHER" id="PTHR11645:SF0">
    <property type="entry name" value="PYRROLINE-5-CARBOXYLATE REDUCTASE 3"/>
    <property type="match status" value="1"/>
</dbReference>
<comment type="pathway">
    <text evidence="4">Amino-acid biosynthesis; L-proline biosynthesis; L-proline from L-glutamate 5-semialdehyde: step 1/1.</text>
</comment>
<comment type="function">
    <text evidence="4">Catalyzes the reduction of 1-pyrroline-5-carboxylate (PCA) to L-proline.</text>
</comment>
<dbReference type="InterPro" id="IPR029036">
    <property type="entry name" value="P5CR_dimer"/>
</dbReference>
<reference evidence="9" key="1">
    <citation type="journal article" date="2020" name="Microbiol. Resour. Announc.">
        <title>Complete Genome Sequence of Novel Psychrotolerant Legionella Strain TUM19329, Isolated from Antarctic Lake Sediment.</title>
        <authorList>
            <person name="Shimada S."/>
            <person name="Nakai R."/>
            <person name="Aoki K."/>
            <person name="Shimoeda N."/>
            <person name="Ohno G."/>
            <person name="Miyazaki Y."/>
            <person name="Kudoh S."/>
            <person name="Imura S."/>
            <person name="Watanabe K."/>
            <person name="Ishii Y."/>
            <person name="Tateda K."/>
        </authorList>
    </citation>
    <scope>NUCLEOTIDE SEQUENCE [LARGE SCALE GENOMIC DNA]</scope>
    <source>
        <strain evidence="9">TUM19329</strain>
    </source>
</reference>
<keyword evidence="4" id="KW-0028">Amino-acid biosynthesis</keyword>
<feature type="binding site" evidence="6">
    <location>
        <begin position="6"/>
        <end position="11"/>
    </location>
    <ligand>
        <name>NADP(+)</name>
        <dbReference type="ChEBI" id="CHEBI:58349"/>
    </ligand>
</feature>
<keyword evidence="4" id="KW-0641">Proline biosynthesis</keyword>
<dbReference type="EMBL" id="AP022839">
    <property type="protein sequence ID" value="BCA96322.1"/>
    <property type="molecule type" value="Genomic_DNA"/>
</dbReference>
<dbReference type="GO" id="GO:0005737">
    <property type="term" value="C:cytoplasm"/>
    <property type="evidence" value="ECO:0007669"/>
    <property type="project" value="UniProtKB-SubCell"/>
</dbReference>
<dbReference type="InterPro" id="IPR008927">
    <property type="entry name" value="6-PGluconate_DH-like_C_sf"/>
</dbReference>
<accession>A0A6F8T8F8</accession>
<feature type="binding site" evidence="6">
    <location>
        <position position="49"/>
    </location>
    <ligand>
        <name>NADPH</name>
        <dbReference type="ChEBI" id="CHEBI:57783"/>
    </ligand>
</feature>
<evidence type="ECO:0000256" key="1">
    <source>
        <dbReference type="ARBA" id="ARBA00005525"/>
    </source>
</evidence>
<comment type="catalytic activity">
    <reaction evidence="4">
        <text>L-proline + NADP(+) = (S)-1-pyrroline-5-carboxylate + NADPH + 2 H(+)</text>
        <dbReference type="Rhea" id="RHEA:14109"/>
        <dbReference type="ChEBI" id="CHEBI:15378"/>
        <dbReference type="ChEBI" id="CHEBI:17388"/>
        <dbReference type="ChEBI" id="CHEBI:57783"/>
        <dbReference type="ChEBI" id="CHEBI:58349"/>
        <dbReference type="ChEBI" id="CHEBI:60039"/>
        <dbReference type="EC" id="1.5.1.2"/>
    </reaction>
</comment>
<proteinExistence type="inferred from homology"/>
<evidence type="ECO:0000259" key="7">
    <source>
        <dbReference type="Pfam" id="PF03807"/>
    </source>
</evidence>
<evidence type="ECO:0000313" key="10">
    <source>
        <dbReference type="Proteomes" id="UP000502894"/>
    </source>
</evidence>
<dbReference type="RefSeq" id="WP_173237683.1">
    <property type="nucleotide sequence ID" value="NZ_AP022839.1"/>
</dbReference>
<dbReference type="PANTHER" id="PTHR11645">
    <property type="entry name" value="PYRROLINE-5-CARBOXYLATE REDUCTASE"/>
    <property type="match status" value="1"/>
</dbReference>
<keyword evidence="4" id="KW-0963">Cytoplasm</keyword>
<feature type="binding site" evidence="6">
    <location>
        <begin position="62"/>
        <end position="65"/>
    </location>
    <ligand>
        <name>NADP(+)</name>
        <dbReference type="ChEBI" id="CHEBI:58349"/>
    </ligand>
</feature>
<sequence>MNISFLGYGNMAKAIARGLSQQGCHSLSAAAPSLGIGTNKDQIQTHFDNKQIIKDAEIIVLAVKPMKMSLVLNEITPFLSPDCLLISVAAGLSLSWFAEHGSVNQPLIRTMPNTPASVGLAATPMIANPFTSSEQKRQADFIFSTIGITAWVENEEDMDTFTALSGSGPAYVFSFLEAMVEAAVALGLNESVAKKFALQTFNGALKLAQNDNLSLNQLRTKVTSPGGTTAAALSIMHKQLNTLTLAAMSAAKQRAHELGTVK</sequence>
<evidence type="ECO:0000313" key="9">
    <source>
        <dbReference type="EMBL" id="BCA96322.1"/>
    </source>
</evidence>
<dbReference type="Pfam" id="PF03807">
    <property type="entry name" value="F420_oxidored"/>
    <property type="match status" value="1"/>
</dbReference>
<comment type="similarity">
    <text evidence="1 4">Belongs to the pyrroline-5-carboxylate reductase family.</text>
</comment>
<evidence type="ECO:0000256" key="5">
    <source>
        <dbReference type="NCBIfam" id="TIGR00112"/>
    </source>
</evidence>
<evidence type="ECO:0000256" key="6">
    <source>
        <dbReference type="PIRSR" id="PIRSR000193-1"/>
    </source>
</evidence>
<dbReference type="EC" id="1.5.1.2" evidence="4 5"/>
<evidence type="ECO:0000256" key="2">
    <source>
        <dbReference type="ARBA" id="ARBA00022857"/>
    </source>
</evidence>
<evidence type="ECO:0000256" key="3">
    <source>
        <dbReference type="ARBA" id="ARBA00023002"/>
    </source>
</evidence>
<dbReference type="InterPro" id="IPR036291">
    <property type="entry name" value="NAD(P)-bd_dom_sf"/>
</dbReference>
<dbReference type="SUPFAM" id="SSF51735">
    <property type="entry name" value="NAD(P)-binding Rossmann-fold domains"/>
    <property type="match status" value="1"/>
</dbReference>
<dbReference type="HAMAP" id="MF_01925">
    <property type="entry name" value="P5C_reductase"/>
    <property type="match status" value="1"/>
</dbReference>
<dbReference type="AlphaFoldDB" id="A0A6F8T8F8"/>
<dbReference type="SUPFAM" id="SSF48179">
    <property type="entry name" value="6-phosphogluconate dehydrogenase C-terminal domain-like"/>
    <property type="match status" value="1"/>
</dbReference>
<evidence type="ECO:0000259" key="8">
    <source>
        <dbReference type="Pfam" id="PF14748"/>
    </source>
</evidence>
<organism evidence="9 10">
    <name type="scientific">Legionella antarctica</name>
    <dbReference type="NCBI Taxonomy" id="2708020"/>
    <lineage>
        <taxon>Bacteria</taxon>
        <taxon>Pseudomonadati</taxon>
        <taxon>Pseudomonadota</taxon>
        <taxon>Gammaproteobacteria</taxon>
        <taxon>Legionellales</taxon>
        <taxon>Legionellaceae</taxon>
        <taxon>Legionella</taxon>
    </lineage>
</organism>
<feature type="domain" description="Pyrroline-5-carboxylate reductase catalytic N-terminal" evidence="7">
    <location>
        <begin position="3"/>
        <end position="91"/>
    </location>
</feature>
<dbReference type="InterPro" id="IPR028939">
    <property type="entry name" value="P5C_Rdtase_cat_N"/>
</dbReference>
<protein>
    <recommendedName>
        <fullName evidence="4 5">Pyrroline-5-carboxylate reductase</fullName>
        <shortName evidence="4">P5C reductase</shortName>
        <shortName evidence="4">P5CR</shortName>
        <ecNumber evidence="4 5">1.5.1.2</ecNumber>
    </recommendedName>
    <alternativeName>
        <fullName evidence="4">PCA reductase</fullName>
    </alternativeName>
</protein>
<dbReference type="NCBIfam" id="TIGR00112">
    <property type="entry name" value="proC"/>
    <property type="match status" value="1"/>
</dbReference>
<dbReference type="Gene3D" id="1.10.3730.10">
    <property type="entry name" value="ProC C-terminal domain-like"/>
    <property type="match status" value="1"/>
</dbReference>
<dbReference type="UniPathway" id="UPA00098">
    <property type="reaction ID" value="UER00361"/>
</dbReference>
<name>A0A6F8T8F8_9GAMM</name>
<comment type="subcellular location">
    <subcellularLocation>
        <location evidence="4">Cytoplasm</location>
    </subcellularLocation>
</comment>
<dbReference type="PIRSF" id="PIRSF000193">
    <property type="entry name" value="Pyrrol-5-carb_rd"/>
    <property type="match status" value="1"/>
</dbReference>
<keyword evidence="10" id="KW-1185">Reference proteome</keyword>
<evidence type="ECO:0000256" key="4">
    <source>
        <dbReference type="HAMAP-Rule" id="MF_01925"/>
    </source>
</evidence>
<dbReference type="InterPro" id="IPR000304">
    <property type="entry name" value="Pyrroline-COOH_reductase"/>
</dbReference>
<dbReference type="Proteomes" id="UP000502894">
    <property type="component" value="Chromosome"/>
</dbReference>
<keyword evidence="3 4" id="KW-0560">Oxidoreductase</keyword>